<dbReference type="PANTHER" id="PTHR10605">
    <property type="entry name" value="HEPARAN SULFATE SULFOTRANSFERASE"/>
    <property type="match status" value="1"/>
</dbReference>
<protein>
    <submittedName>
        <fullName evidence="4">Sulfotransferase</fullName>
    </submittedName>
</protein>
<accession>A0A3R9N8L6</accession>
<comment type="caution">
    <text evidence="4">The sequence shown here is derived from an EMBL/GenBank/DDBJ whole genome shotgun (WGS) entry which is preliminary data.</text>
</comment>
<dbReference type="InterPro" id="IPR037359">
    <property type="entry name" value="NST/OST"/>
</dbReference>
<organism evidence="4 5">
    <name type="scientific">Mangrovimonas spongiae</name>
    <dbReference type="NCBI Taxonomy" id="2494697"/>
    <lineage>
        <taxon>Bacteria</taxon>
        <taxon>Pseudomonadati</taxon>
        <taxon>Bacteroidota</taxon>
        <taxon>Flavobacteriia</taxon>
        <taxon>Flavobacteriales</taxon>
        <taxon>Flavobacteriaceae</taxon>
        <taxon>Mangrovimonas</taxon>
    </lineage>
</organism>
<evidence type="ECO:0000256" key="2">
    <source>
        <dbReference type="ARBA" id="ARBA00023180"/>
    </source>
</evidence>
<dbReference type="EMBL" id="RWBG01000001">
    <property type="protein sequence ID" value="RSK41511.1"/>
    <property type="molecule type" value="Genomic_DNA"/>
</dbReference>
<dbReference type="OrthoDB" id="981508at2"/>
<reference evidence="4 5" key="1">
    <citation type="submission" date="2018-12" db="EMBL/GenBank/DDBJ databases">
        <title>Mangrovimonas spongiae sp. nov., a novel member of the genus Mangrovimonas isolated from marine sponge.</title>
        <authorList>
            <person name="Zhuang L."/>
            <person name="Luo L."/>
        </authorList>
    </citation>
    <scope>NUCLEOTIDE SEQUENCE [LARGE SCALE GENOMIC DNA]</scope>
    <source>
        <strain evidence="4 5">HN-E26</strain>
    </source>
</reference>
<sequence>MNLIKPNTFIIGAQKSATTSVYNWISQHPSVCGPSALKDYPFFLKEEFFDKGIESLQEEYNTQGFNNQKIVLQGNVQYIFDVKAIKKIYDFNPKAKLICVLREPSERALSAYKYFKKLNIEKLTFKEALNREEERSRNSLQAYFDFTYKAHGMYAQQLKAIFNIFPKNQLLVLLYDDVKSSPESVMDEIFDFLELSDKHPITYTTLNATGEVRYKFFQNLFFNKSKARKFIVDNLIDPFFPLHKRTKIRWAFNEWNTKKVNSKDVHAADYTEEIMKLKVYFKNEVIELENLLNRDLAAWKQ</sequence>
<dbReference type="GO" id="GO:0008146">
    <property type="term" value="F:sulfotransferase activity"/>
    <property type="evidence" value="ECO:0007669"/>
    <property type="project" value="InterPro"/>
</dbReference>
<dbReference type="PANTHER" id="PTHR10605:SF56">
    <property type="entry name" value="BIFUNCTIONAL HEPARAN SULFATE N-DEACETYLASE_N-SULFOTRANSFERASE"/>
    <property type="match status" value="1"/>
</dbReference>
<proteinExistence type="predicted"/>
<dbReference type="Pfam" id="PF00685">
    <property type="entry name" value="Sulfotransfer_1"/>
    <property type="match status" value="1"/>
</dbReference>
<dbReference type="Proteomes" id="UP000270620">
    <property type="component" value="Unassembled WGS sequence"/>
</dbReference>
<keyword evidence="1 4" id="KW-0808">Transferase</keyword>
<dbReference type="AlphaFoldDB" id="A0A3R9N8L6"/>
<evidence type="ECO:0000313" key="4">
    <source>
        <dbReference type="EMBL" id="RSK41511.1"/>
    </source>
</evidence>
<dbReference type="InterPro" id="IPR027417">
    <property type="entry name" value="P-loop_NTPase"/>
</dbReference>
<dbReference type="InterPro" id="IPR000863">
    <property type="entry name" value="Sulfotransferase_dom"/>
</dbReference>
<keyword evidence="5" id="KW-1185">Reference proteome</keyword>
<keyword evidence="2" id="KW-0325">Glycoprotein</keyword>
<evidence type="ECO:0000259" key="3">
    <source>
        <dbReference type="Pfam" id="PF00685"/>
    </source>
</evidence>
<gene>
    <name evidence="4" type="ORF">EJA19_01150</name>
</gene>
<feature type="domain" description="Sulfotransferase" evidence="3">
    <location>
        <begin position="6"/>
        <end position="196"/>
    </location>
</feature>
<evidence type="ECO:0000256" key="1">
    <source>
        <dbReference type="ARBA" id="ARBA00022679"/>
    </source>
</evidence>
<dbReference type="SUPFAM" id="SSF52540">
    <property type="entry name" value="P-loop containing nucleoside triphosphate hydrolases"/>
    <property type="match status" value="1"/>
</dbReference>
<dbReference type="Gene3D" id="3.40.50.300">
    <property type="entry name" value="P-loop containing nucleotide triphosphate hydrolases"/>
    <property type="match status" value="1"/>
</dbReference>
<evidence type="ECO:0000313" key="5">
    <source>
        <dbReference type="Proteomes" id="UP000270620"/>
    </source>
</evidence>
<name>A0A3R9N8L6_9FLAO</name>
<dbReference type="RefSeq" id="WP_125466506.1">
    <property type="nucleotide sequence ID" value="NZ_RWBG01000001.1"/>
</dbReference>